<comment type="caution">
    <text evidence="1">The sequence shown here is derived from an EMBL/GenBank/DDBJ whole genome shotgun (WGS) entry which is preliminary data.</text>
</comment>
<sequence>MSSAIELIVDGYARLKDRQSLEDLRMHRRRLAVDLKARSGFDCRSSIAQVEQDIAAIEAGLQMLSGPVGG</sequence>
<dbReference type="EMBL" id="JRPN01000018">
    <property type="protein sequence ID" value="KGT77136.1"/>
    <property type="molecule type" value="Genomic_DNA"/>
</dbReference>
<evidence type="ECO:0000313" key="1">
    <source>
        <dbReference type="EMBL" id="KGT77136.1"/>
    </source>
</evidence>
<accession>A0A0A3XVG1</accession>
<evidence type="ECO:0000313" key="2">
    <source>
        <dbReference type="Proteomes" id="UP000030377"/>
    </source>
</evidence>
<name>A0A0A3XVG1_BRAJP</name>
<protein>
    <submittedName>
        <fullName evidence="1">Uncharacterized protein</fullName>
    </submittedName>
</protein>
<proteinExistence type="predicted"/>
<organism evidence="1 2">
    <name type="scientific">Bradyrhizobium japonicum</name>
    <dbReference type="NCBI Taxonomy" id="375"/>
    <lineage>
        <taxon>Bacteria</taxon>
        <taxon>Pseudomonadati</taxon>
        <taxon>Pseudomonadota</taxon>
        <taxon>Alphaproteobacteria</taxon>
        <taxon>Hyphomicrobiales</taxon>
        <taxon>Nitrobacteraceae</taxon>
        <taxon>Bradyrhizobium</taxon>
    </lineage>
</organism>
<gene>
    <name evidence="1" type="ORF">MA20_21195</name>
</gene>
<dbReference type="RefSeq" id="WP_041956738.1">
    <property type="nucleotide sequence ID" value="NZ_JRPN01000018.1"/>
</dbReference>
<dbReference type="Proteomes" id="UP000030377">
    <property type="component" value="Unassembled WGS sequence"/>
</dbReference>
<reference evidence="1 2" key="1">
    <citation type="submission" date="2014-09" db="EMBL/GenBank/DDBJ databases">
        <title>Draft genome of Bradyrhizobium japonicum Is-34.</title>
        <authorList>
            <person name="Tsurumaru H."/>
            <person name="Yamakawa T."/>
            <person name="Hashimoto S."/>
            <person name="Okizaki K."/>
            <person name="Kanesaki Y."/>
            <person name="Yoshikawa H."/>
            <person name="Yajima S."/>
        </authorList>
    </citation>
    <scope>NUCLEOTIDE SEQUENCE [LARGE SCALE GENOMIC DNA]</scope>
    <source>
        <strain evidence="1 2">Is-34</strain>
    </source>
</reference>
<dbReference type="AlphaFoldDB" id="A0A0A3XVG1"/>